<evidence type="ECO:0000256" key="4">
    <source>
        <dbReference type="ARBA" id="ARBA00022840"/>
    </source>
</evidence>
<dbReference type="GO" id="GO:0003723">
    <property type="term" value="F:RNA binding"/>
    <property type="evidence" value="ECO:0007669"/>
    <property type="project" value="TreeGrafter"/>
</dbReference>
<gene>
    <name evidence="6" type="primary">At4g01020</name>
    <name evidence="6" type="ORF">CEXT_363471</name>
</gene>
<dbReference type="SUPFAM" id="SSF52540">
    <property type="entry name" value="P-loop containing nucleoside triphosphate hydrolases"/>
    <property type="match status" value="1"/>
</dbReference>
<dbReference type="PROSITE" id="PS51194">
    <property type="entry name" value="HELICASE_CTER"/>
    <property type="match status" value="1"/>
</dbReference>
<name>A0AAV4SVX5_CAEEX</name>
<dbReference type="EMBL" id="BPLR01010172">
    <property type="protein sequence ID" value="GIY37426.1"/>
    <property type="molecule type" value="Genomic_DNA"/>
</dbReference>
<proteinExistence type="predicted"/>
<dbReference type="PANTHER" id="PTHR18934:SF91">
    <property type="entry name" value="PRE-MRNA-SPLICING FACTOR ATP-DEPENDENT RNA HELICASE PRP16"/>
    <property type="match status" value="1"/>
</dbReference>
<dbReference type="InterPro" id="IPR001650">
    <property type="entry name" value="Helicase_C-like"/>
</dbReference>
<keyword evidence="7" id="KW-1185">Reference proteome</keyword>
<protein>
    <submittedName>
        <fullName evidence="6">ATP-dependent RNA helicase DEAH11, chloroplastic</fullName>
    </submittedName>
</protein>
<feature type="domain" description="Helicase C-terminal" evidence="5">
    <location>
        <begin position="1"/>
        <end position="133"/>
    </location>
</feature>
<dbReference type="InterPro" id="IPR027417">
    <property type="entry name" value="P-loop_NTPase"/>
</dbReference>
<evidence type="ECO:0000256" key="3">
    <source>
        <dbReference type="ARBA" id="ARBA00022806"/>
    </source>
</evidence>
<dbReference type="PANTHER" id="PTHR18934">
    <property type="entry name" value="ATP-DEPENDENT RNA HELICASE"/>
    <property type="match status" value="1"/>
</dbReference>
<dbReference type="Gene3D" id="3.40.50.300">
    <property type="entry name" value="P-loop containing nucleotide triphosphate hydrolases"/>
    <property type="match status" value="1"/>
</dbReference>
<keyword evidence="4" id="KW-0067">ATP-binding</keyword>
<dbReference type="Proteomes" id="UP001054945">
    <property type="component" value="Unassembled WGS sequence"/>
</dbReference>
<dbReference type="SMART" id="SM00490">
    <property type="entry name" value="HELICc"/>
    <property type="match status" value="1"/>
</dbReference>
<evidence type="ECO:0000313" key="6">
    <source>
        <dbReference type="EMBL" id="GIY37426.1"/>
    </source>
</evidence>
<dbReference type="GO" id="GO:0004386">
    <property type="term" value="F:helicase activity"/>
    <property type="evidence" value="ECO:0007669"/>
    <property type="project" value="UniProtKB-KW"/>
</dbReference>
<dbReference type="GO" id="GO:0016787">
    <property type="term" value="F:hydrolase activity"/>
    <property type="evidence" value="ECO:0007669"/>
    <property type="project" value="UniProtKB-KW"/>
</dbReference>
<organism evidence="6 7">
    <name type="scientific">Caerostris extrusa</name>
    <name type="common">Bark spider</name>
    <name type="synonym">Caerostris bankana</name>
    <dbReference type="NCBI Taxonomy" id="172846"/>
    <lineage>
        <taxon>Eukaryota</taxon>
        <taxon>Metazoa</taxon>
        <taxon>Ecdysozoa</taxon>
        <taxon>Arthropoda</taxon>
        <taxon>Chelicerata</taxon>
        <taxon>Arachnida</taxon>
        <taxon>Araneae</taxon>
        <taxon>Araneomorphae</taxon>
        <taxon>Entelegynae</taxon>
        <taxon>Araneoidea</taxon>
        <taxon>Araneidae</taxon>
        <taxon>Caerostris</taxon>
    </lineage>
</organism>
<sequence>MAQNVKIFQLHGKLDVQEQQKIFERLPNSSRKVVFATNCAETSVTIPGIKYVVDCGMVKESQYDTIRNMSIMSVNFVSQSSAEQRRGRAGRTQIGKCYRLYSKVNYEKMTKTSEPEILRVNLGQALLKLMKLGSE</sequence>
<dbReference type="GO" id="GO:0005524">
    <property type="term" value="F:ATP binding"/>
    <property type="evidence" value="ECO:0007669"/>
    <property type="project" value="UniProtKB-KW"/>
</dbReference>
<dbReference type="AlphaFoldDB" id="A0AAV4SVX5"/>
<keyword evidence="1" id="KW-0547">Nucleotide-binding</keyword>
<evidence type="ECO:0000259" key="5">
    <source>
        <dbReference type="PROSITE" id="PS51194"/>
    </source>
</evidence>
<dbReference type="CDD" id="cd18791">
    <property type="entry name" value="SF2_C_RHA"/>
    <property type="match status" value="1"/>
</dbReference>
<keyword evidence="3 6" id="KW-0347">Helicase</keyword>
<keyword evidence="2" id="KW-0378">Hydrolase</keyword>
<evidence type="ECO:0000256" key="2">
    <source>
        <dbReference type="ARBA" id="ARBA00022801"/>
    </source>
</evidence>
<dbReference type="Pfam" id="PF00271">
    <property type="entry name" value="Helicase_C"/>
    <property type="match status" value="1"/>
</dbReference>
<reference evidence="6 7" key="1">
    <citation type="submission" date="2021-06" db="EMBL/GenBank/DDBJ databases">
        <title>Caerostris extrusa draft genome.</title>
        <authorList>
            <person name="Kono N."/>
            <person name="Arakawa K."/>
        </authorList>
    </citation>
    <scope>NUCLEOTIDE SEQUENCE [LARGE SCALE GENOMIC DNA]</scope>
</reference>
<evidence type="ECO:0000256" key="1">
    <source>
        <dbReference type="ARBA" id="ARBA00022741"/>
    </source>
</evidence>
<comment type="caution">
    <text evidence="6">The sequence shown here is derived from an EMBL/GenBank/DDBJ whole genome shotgun (WGS) entry which is preliminary data.</text>
</comment>
<accession>A0AAV4SVX5</accession>
<evidence type="ECO:0000313" key="7">
    <source>
        <dbReference type="Proteomes" id="UP001054945"/>
    </source>
</evidence>